<dbReference type="Proteomes" id="UP001151760">
    <property type="component" value="Unassembled WGS sequence"/>
</dbReference>
<organism evidence="2 3">
    <name type="scientific">Tanacetum coccineum</name>
    <dbReference type="NCBI Taxonomy" id="301880"/>
    <lineage>
        <taxon>Eukaryota</taxon>
        <taxon>Viridiplantae</taxon>
        <taxon>Streptophyta</taxon>
        <taxon>Embryophyta</taxon>
        <taxon>Tracheophyta</taxon>
        <taxon>Spermatophyta</taxon>
        <taxon>Magnoliopsida</taxon>
        <taxon>eudicotyledons</taxon>
        <taxon>Gunneridae</taxon>
        <taxon>Pentapetalae</taxon>
        <taxon>asterids</taxon>
        <taxon>campanulids</taxon>
        <taxon>Asterales</taxon>
        <taxon>Asteraceae</taxon>
        <taxon>Asteroideae</taxon>
        <taxon>Anthemideae</taxon>
        <taxon>Anthemidinae</taxon>
        <taxon>Tanacetum</taxon>
    </lineage>
</organism>
<proteinExistence type="predicted"/>
<keyword evidence="3" id="KW-1185">Reference proteome</keyword>
<protein>
    <submittedName>
        <fullName evidence="2">Uncharacterized protein</fullName>
    </submittedName>
</protein>
<evidence type="ECO:0000313" key="2">
    <source>
        <dbReference type="EMBL" id="GJS78271.1"/>
    </source>
</evidence>
<evidence type="ECO:0000256" key="1">
    <source>
        <dbReference type="SAM" id="MobiDB-lite"/>
    </source>
</evidence>
<comment type="caution">
    <text evidence="2">The sequence shown here is derived from an EMBL/GenBank/DDBJ whole genome shotgun (WGS) entry which is preliminary data.</text>
</comment>
<feature type="compositionally biased region" description="Polar residues" evidence="1">
    <location>
        <begin position="126"/>
        <end position="135"/>
    </location>
</feature>
<sequence>MKVSITHNRCNMIIAESDGTDKLRNKLMSLSRCPVMCLEQAESKKGVPEPQIFLQEQTLGDTVRMLMVWSLFPEGTIVAGVILVRGHIVLTMLKVLPVGIDLCPSAELVARPMDDGMGRGKRTKKTLGNPSPSRIHSANLASSWFSSRDPAHRSWA</sequence>
<accession>A0ABQ4YMN9</accession>
<gene>
    <name evidence="2" type="ORF">Tco_0728152</name>
</gene>
<feature type="region of interest" description="Disordered" evidence="1">
    <location>
        <begin position="113"/>
        <end position="135"/>
    </location>
</feature>
<reference evidence="2" key="2">
    <citation type="submission" date="2022-01" db="EMBL/GenBank/DDBJ databases">
        <authorList>
            <person name="Yamashiro T."/>
            <person name="Shiraishi A."/>
            <person name="Satake H."/>
            <person name="Nakayama K."/>
        </authorList>
    </citation>
    <scope>NUCLEOTIDE SEQUENCE</scope>
</reference>
<evidence type="ECO:0000313" key="3">
    <source>
        <dbReference type="Proteomes" id="UP001151760"/>
    </source>
</evidence>
<reference evidence="2" key="1">
    <citation type="journal article" date="2022" name="Int. J. Mol. Sci.">
        <title>Draft Genome of Tanacetum Coccineum: Genomic Comparison of Closely Related Tanacetum-Family Plants.</title>
        <authorList>
            <person name="Yamashiro T."/>
            <person name="Shiraishi A."/>
            <person name="Nakayama K."/>
            <person name="Satake H."/>
        </authorList>
    </citation>
    <scope>NUCLEOTIDE SEQUENCE</scope>
</reference>
<dbReference type="EMBL" id="BQNB010010513">
    <property type="protein sequence ID" value="GJS78271.1"/>
    <property type="molecule type" value="Genomic_DNA"/>
</dbReference>
<name>A0ABQ4YMN9_9ASTR</name>